<dbReference type="PANTHER" id="PTHR35484:SF2">
    <property type="entry name" value="OUTER ENVELOPE PORE PROTEIN 37, CHLOROPLASTIC"/>
    <property type="match status" value="1"/>
</dbReference>
<evidence type="ECO:0000313" key="2">
    <source>
        <dbReference type="EMBL" id="KAK1314501.1"/>
    </source>
</evidence>
<dbReference type="Proteomes" id="UP001180020">
    <property type="component" value="Unassembled WGS sequence"/>
</dbReference>
<dbReference type="InterPro" id="IPR038951">
    <property type="entry name" value="OEP37-like"/>
</dbReference>
<gene>
    <name evidence="2" type="ORF">QJS10_CPA06g01502</name>
</gene>
<name>A0AAV9EM22_ACOCL</name>
<dbReference type="GO" id="GO:0009707">
    <property type="term" value="C:chloroplast outer membrane"/>
    <property type="evidence" value="ECO:0007669"/>
    <property type="project" value="TreeGrafter"/>
</dbReference>
<protein>
    <submittedName>
        <fullName evidence="2">Uncharacterized protein</fullName>
    </submittedName>
</protein>
<reference evidence="2" key="2">
    <citation type="submission" date="2023-06" db="EMBL/GenBank/DDBJ databases">
        <authorList>
            <person name="Ma L."/>
            <person name="Liu K.-W."/>
            <person name="Li Z."/>
            <person name="Hsiao Y.-Y."/>
            <person name="Qi Y."/>
            <person name="Fu T."/>
            <person name="Tang G."/>
            <person name="Zhang D."/>
            <person name="Sun W.-H."/>
            <person name="Liu D.-K."/>
            <person name="Li Y."/>
            <person name="Chen G.-Z."/>
            <person name="Liu X.-D."/>
            <person name="Liao X.-Y."/>
            <person name="Jiang Y.-T."/>
            <person name="Yu X."/>
            <person name="Hao Y."/>
            <person name="Huang J."/>
            <person name="Zhao X.-W."/>
            <person name="Ke S."/>
            <person name="Chen Y.-Y."/>
            <person name="Wu W.-L."/>
            <person name="Hsu J.-L."/>
            <person name="Lin Y.-F."/>
            <person name="Huang M.-D."/>
            <person name="Li C.-Y."/>
            <person name="Huang L."/>
            <person name="Wang Z.-W."/>
            <person name="Zhao X."/>
            <person name="Zhong W.-Y."/>
            <person name="Peng D.-H."/>
            <person name="Ahmad S."/>
            <person name="Lan S."/>
            <person name="Zhang J.-S."/>
            <person name="Tsai W.-C."/>
            <person name="Van De Peer Y."/>
            <person name="Liu Z.-J."/>
        </authorList>
    </citation>
    <scope>NUCLEOTIDE SEQUENCE</scope>
    <source>
        <strain evidence="2">CP</strain>
        <tissue evidence="2">Leaves</tissue>
    </source>
</reference>
<sequence length="125" mass="13688">MALSEASRGAGGEGDVGDSEYDSDTSLFLHKPSCKLFEGLAKLNLSFQNNPEGRIFSPQMGFLTKHLSVLYDLERANSLVKGSFDVIRALQFKFTHDVKDEEIPFIPSISLPSLHSRGGSVLLTN</sequence>
<organism evidence="2 3">
    <name type="scientific">Acorus calamus</name>
    <name type="common">Sweet flag</name>
    <dbReference type="NCBI Taxonomy" id="4465"/>
    <lineage>
        <taxon>Eukaryota</taxon>
        <taxon>Viridiplantae</taxon>
        <taxon>Streptophyta</taxon>
        <taxon>Embryophyta</taxon>
        <taxon>Tracheophyta</taxon>
        <taxon>Spermatophyta</taxon>
        <taxon>Magnoliopsida</taxon>
        <taxon>Liliopsida</taxon>
        <taxon>Acoraceae</taxon>
        <taxon>Acorus</taxon>
    </lineage>
</organism>
<keyword evidence="3" id="KW-1185">Reference proteome</keyword>
<accession>A0AAV9EM22</accession>
<comment type="caution">
    <text evidence="2">The sequence shown here is derived from an EMBL/GenBank/DDBJ whole genome shotgun (WGS) entry which is preliminary data.</text>
</comment>
<dbReference type="PANTHER" id="PTHR35484">
    <property type="entry name" value="OUTER ENVELOPE PORE PROTEIN 37, CHLOROPLASTIC"/>
    <property type="match status" value="1"/>
</dbReference>
<reference evidence="2" key="1">
    <citation type="journal article" date="2023" name="Nat. Commun.">
        <title>Diploid and tetraploid genomes of Acorus and the evolution of monocots.</title>
        <authorList>
            <person name="Ma L."/>
            <person name="Liu K.W."/>
            <person name="Li Z."/>
            <person name="Hsiao Y.Y."/>
            <person name="Qi Y."/>
            <person name="Fu T."/>
            <person name="Tang G.D."/>
            <person name="Zhang D."/>
            <person name="Sun W.H."/>
            <person name="Liu D.K."/>
            <person name="Li Y."/>
            <person name="Chen G.Z."/>
            <person name="Liu X.D."/>
            <person name="Liao X.Y."/>
            <person name="Jiang Y.T."/>
            <person name="Yu X."/>
            <person name="Hao Y."/>
            <person name="Huang J."/>
            <person name="Zhao X.W."/>
            <person name="Ke S."/>
            <person name="Chen Y.Y."/>
            <person name="Wu W.L."/>
            <person name="Hsu J.L."/>
            <person name="Lin Y.F."/>
            <person name="Huang M.D."/>
            <person name="Li C.Y."/>
            <person name="Huang L."/>
            <person name="Wang Z.W."/>
            <person name="Zhao X."/>
            <person name="Zhong W.Y."/>
            <person name="Peng D.H."/>
            <person name="Ahmad S."/>
            <person name="Lan S."/>
            <person name="Zhang J.S."/>
            <person name="Tsai W.C."/>
            <person name="Van de Peer Y."/>
            <person name="Liu Z.J."/>
        </authorList>
    </citation>
    <scope>NUCLEOTIDE SEQUENCE</scope>
    <source>
        <strain evidence="2">CP</strain>
    </source>
</reference>
<feature type="region of interest" description="Disordered" evidence="1">
    <location>
        <begin position="1"/>
        <end position="22"/>
    </location>
</feature>
<dbReference type="AlphaFoldDB" id="A0AAV9EM22"/>
<evidence type="ECO:0000256" key="1">
    <source>
        <dbReference type="SAM" id="MobiDB-lite"/>
    </source>
</evidence>
<dbReference type="GO" id="GO:0006812">
    <property type="term" value="P:monoatomic cation transport"/>
    <property type="evidence" value="ECO:0007669"/>
    <property type="project" value="InterPro"/>
</dbReference>
<dbReference type="GO" id="GO:0005216">
    <property type="term" value="F:monoatomic ion channel activity"/>
    <property type="evidence" value="ECO:0007669"/>
    <property type="project" value="InterPro"/>
</dbReference>
<proteinExistence type="predicted"/>
<dbReference type="EMBL" id="JAUJYO010000006">
    <property type="protein sequence ID" value="KAK1314501.1"/>
    <property type="molecule type" value="Genomic_DNA"/>
</dbReference>
<evidence type="ECO:0000313" key="3">
    <source>
        <dbReference type="Proteomes" id="UP001180020"/>
    </source>
</evidence>